<dbReference type="NCBIfam" id="NF007853">
    <property type="entry name" value="PRK10562.1"/>
    <property type="match status" value="1"/>
</dbReference>
<dbReference type="PROSITE" id="PS51186">
    <property type="entry name" value="GNAT"/>
    <property type="match status" value="1"/>
</dbReference>
<accession>A0A420EDK6</accession>
<dbReference type="PANTHER" id="PTHR43800:SF1">
    <property type="entry name" value="PEPTIDYL-LYSINE N-ACETYLTRANSFERASE YJAB"/>
    <property type="match status" value="1"/>
</dbReference>
<dbReference type="Gene3D" id="3.40.630.30">
    <property type="match status" value="1"/>
</dbReference>
<evidence type="ECO:0000256" key="1">
    <source>
        <dbReference type="ARBA" id="ARBA00022679"/>
    </source>
</evidence>
<dbReference type="InterPro" id="IPR016181">
    <property type="entry name" value="Acyl_CoA_acyltransferase"/>
</dbReference>
<dbReference type="InterPro" id="IPR000182">
    <property type="entry name" value="GNAT_dom"/>
</dbReference>
<evidence type="ECO:0000256" key="2">
    <source>
        <dbReference type="ARBA" id="ARBA00023315"/>
    </source>
</evidence>
<keyword evidence="5" id="KW-1185">Reference proteome</keyword>
<feature type="domain" description="N-acetyltransferase" evidence="3">
    <location>
        <begin position="1"/>
        <end position="142"/>
    </location>
</feature>
<protein>
    <submittedName>
        <fullName evidence="4">N-acetyltransferase</fullName>
    </submittedName>
</protein>
<dbReference type="GO" id="GO:0016747">
    <property type="term" value="F:acyltransferase activity, transferring groups other than amino-acyl groups"/>
    <property type="evidence" value="ECO:0007669"/>
    <property type="project" value="InterPro"/>
</dbReference>
<dbReference type="OrthoDB" id="9789605at2"/>
<keyword evidence="1 4" id="KW-0808">Transferase</keyword>
<dbReference type="EMBL" id="RAQO01000005">
    <property type="protein sequence ID" value="RKF18712.1"/>
    <property type="molecule type" value="Genomic_DNA"/>
</dbReference>
<proteinExistence type="predicted"/>
<sequence>MIREYRTSDIDTLLDIWLTASLQSHHFIAEAFWRSQAESMRNIYIPASKNVVYEENSKVLGFYCLHEDSLAAIFVAVEHQGKGIGKALLSHAKAQCSNLSLSVYKDNTRSLGFYLANGFEIVSEQADPHTGHPEYTMKLVVE</sequence>
<dbReference type="AlphaFoldDB" id="A0A420EDK6"/>
<comment type="caution">
    <text evidence="4">The sequence shown here is derived from an EMBL/GenBank/DDBJ whole genome shotgun (WGS) entry which is preliminary data.</text>
</comment>
<dbReference type="CDD" id="cd04301">
    <property type="entry name" value="NAT_SF"/>
    <property type="match status" value="1"/>
</dbReference>
<evidence type="ECO:0000313" key="5">
    <source>
        <dbReference type="Proteomes" id="UP000286482"/>
    </source>
</evidence>
<keyword evidence="2" id="KW-0012">Acyltransferase</keyword>
<gene>
    <name evidence="4" type="ORF">DBZ36_09945</name>
</gene>
<name>A0A420EDK6_9ALTE</name>
<organism evidence="4 5">
    <name type="scientific">Alginatibacterium sediminis</name>
    <dbReference type="NCBI Taxonomy" id="2164068"/>
    <lineage>
        <taxon>Bacteria</taxon>
        <taxon>Pseudomonadati</taxon>
        <taxon>Pseudomonadota</taxon>
        <taxon>Gammaproteobacteria</taxon>
        <taxon>Alteromonadales</taxon>
        <taxon>Alteromonadaceae</taxon>
        <taxon>Alginatibacterium</taxon>
    </lineage>
</organism>
<reference evidence="4 5" key="1">
    <citation type="submission" date="2018-09" db="EMBL/GenBank/DDBJ databases">
        <authorList>
            <person name="Wang Z."/>
        </authorList>
    </citation>
    <scope>NUCLEOTIDE SEQUENCE [LARGE SCALE GENOMIC DNA]</scope>
    <source>
        <strain evidence="4 5">ALS 81</strain>
    </source>
</reference>
<evidence type="ECO:0000259" key="3">
    <source>
        <dbReference type="PROSITE" id="PS51186"/>
    </source>
</evidence>
<dbReference type="Proteomes" id="UP000286482">
    <property type="component" value="Unassembled WGS sequence"/>
</dbReference>
<dbReference type="Pfam" id="PF13508">
    <property type="entry name" value="Acetyltransf_7"/>
    <property type="match status" value="1"/>
</dbReference>
<dbReference type="SUPFAM" id="SSF55729">
    <property type="entry name" value="Acyl-CoA N-acyltransferases (Nat)"/>
    <property type="match status" value="1"/>
</dbReference>
<dbReference type="RefSeq" id="WP_120354791.1">
    <property type="nucleotide sequence ID" value="NZ_RAQO01000005.1"/>
</dbReference>
<dbReference type="PANTHER" id="PTHR43800">
    <property type="entry name" value="PEPTIDYL-LYSINE N-ACETYLTRANSFERASE YJAB"/>
    <property type="match status" value="1"/>
</dbReference>
<evidence type="ECO:0000313" key="4">
    <source>
        <dbReference type="EMBL" id="RKF18712.1"/>
    </source>
</evidence>